<feature type="compositionally biased region" description="Polar residues" evidence="1">
    <location>
        <begin position="470"/>
        <end position="486"/>
    </location>
</feature>
<proteinExistence type="predicted"/>
<keyword evidence="3" id="KW-1185">Reference proteome</keyword>
<feature type="compositionally biased region" description="Polar residues" evidence="1">
    <location>
        <begin position="366"/>
        <end position="379"/>
    </location>
</feature>
<evidence type="ECO:0000313" key="2">
    <source>
        <dbReference type="EMBL" id="VDL92041.1"/>
    </source>
</evidence>
<feature type="region of interest" description="Disordered" evidence="1">
    <location>
        <begin position="366"/>
        <end position="534"/>
    </location>
</feature>
<evidence type="ECO:0000256" key="1">
    <source>
        <dbReference type="SAM" id="MobiDB-lite"/>
    </source>
</evidence>
<reference evidence="2 3" key="2">
    <citation type="submission" date="2018-11" db="EMBL/GenBank/DDBJ databases">
        <authorList>
            <consortium name="Pathogen Informatics"/>
        </authorList>
    </citation>
    <scope>NUCLEOTIDE SEQUENCE [LARGE SCALE GENOMIC DNA]</scope>
    <source>
        <strain evidence="2 3">NST_G2</strain>
    </source>
</reference>
<dbReference type="OrthoDB" id="6251581at2759"/>
<name>A0A183SN58_SCHSO</name>
<feature type="compositionally biased region" description="Gly residues" evidence="1">
    <location>
        <begin position="516"/>
        <end position="534"/>
    </location>
</feature>
<feature type="compositionally biased region" description="Polar residues" evidence="1">
    <location>
        <begin position="388"/>
        <end position="397"/>
    </location>
</feature>
<evidence type="ECO:0000313" key="3">
    <source>
        <dbReference type="Proteomes" id="UP000275846"/>
    </source>
</evidence>
<dbReference type="AlphaFoldDB" id="A0A183SN58"/>
<dbReference type="Proteomes" id="UP000275846">
    <property type="component" value="Unassembled WGS sequence"/>
</dbReference>
<organism evidence="4">
    <name type="scientific">Schistocephalus solidus</name>
    <name type="common">Tapeworm</name>
    <dbReference type="NCBI Taxonomy" id="70667"/>
    <lineage>
        <taxon>Eukaryota</taxon>
        <taxon>Metazoa</taxon>
        <taxon>Spiralia</taxon>
        <taxon>Lophotrochozoa</taxon>
        <taxon>Platyhelminthes</taxon>
        <taxon>Cestoda</taxon>
        <taxon>Eucestoda</taxon>
        <taxon>Diphyllobothriidea</taxon>
        <taxon>Diphyllobothriidae</taxon>
        <taxon>Schistocephalus</taxon>
    </lineage>
</organism>
<protein>
    <submittedName>
        <fullName evidence="4">Caprin-1_dimer domain-containing protein</fullName>
    </submittedName>
</protein>
<gene>
    <name evidence="2" type="ORF">SSLN_LOCUS5656</name>
</gene>
<accession>A0A183SN58</accession>
<reference evidence="4" key="1">
    <citation type="submission" date="2016-06" db="UniProtKB">
        <authorList>
            <consortium name="WormBaseParasite"/>
        </authorList>
    </citation>
    <scope>IDENTIFICATION</scope>
</reference>
<sequence length="534" mass="58931">MRAKGETLNSDQEKALLDYDMVSCSVTVIKEMVDGLAELQVKLDEAFVVHEKETSVRNEEFAVDSLQRLSAIWGLLSKLQSPIVKAAIIKASSSQQFIMLDNLTKMINMPLPEPKDSTAFSEEFDALLKSNAFKEQASILLGLALGRPVPISNAKGSKLRGQTFEDIRTLCLHLLSNLDVRNALSMPFTEPVIPKKKTAPRASEPPVKQNASVTQPRQIKPEPVNIEPPVSRAPEHEFLNNAEADVILSTVLNPLKTNFNFLQDSHVGPSSSSAVSSLVPQPPISMTHAIPQVHENIQHHNQRMPRMDSEIPQGIPLIKPTLHQPQREQSRQLETTRREHEILPQQFEMLAKRSDKPNEVFIHSEPVTQPISHGTQQTPAPVEDTQHPEQMQPSLENTEGAKQPEKPADSLKKSKAKRGKTAPPAEPSSKAAIVSEEHHQEEVKPSKPKTWADLVRGSAVEPLSSPPSQSPVFEQISTTETVSSKSRVLEDEVAQDHHGQRPVYGRENGSWAPRGGFRGGRGRGAGPGFRGTPY</sequence>
<dbReference type="WBParaSite" id="SSLN_0000583701-mRNA-1">
    <property type="protein sequence ID" value="SSLN_0000583701-mRNA-1"/>
    <property type="gene ID" value="SSLN_0000583701"/>
</dbReference>
<feature type="compositionally biased region" description="Basic and acidic residues" evidence="1">
    <location>
        <begin position="402"/>
        <end position="412"/>
    </location>
</feature>
<dbReference type="STRING" id="70667.A0A183SN58"/>
<dbReference type="EMBL" id="UYSU01033344">
    <property type="protein sequence ID" value="VDL92041.1"/>
    <property type="molecule type" value="Genomic_DNA"/>
</dbReference>
<evidence type="ECO:0000313" key="4">
    <source>
        <dbReference type="WBParaSite" id="SSLN_0000583701-mRNA-1"/>
    </source>
</evidence>
<feature type="compositionally biased region" description="Basic and acidic residues" evidence="1">
    <location>
        <begin position="487"/>
        <end position="499"/>
    </location>
</feature>
<feature type="compositionally biased region" description="Basic and acidic residues" evidence="1">
    <location>
        <begin position="435"/>
        <end position="445"/>
    </location>
</feature>
<feature type="region of interest" description="Disordered" evidence="1">
    <location>
        <begin position="194"/>
        <end position="224"/>
    </location>
</feature>